<proteinExistence type="predicted"/>
<dbReference type="Proteomes" id="UP000626844">
    <property type="component" value="Unassembled WGS sequence"/>
</dbReference>
<dbReference type="EMBL" id="JACXAI010000002">
    <property type="protein sequence ID" value="MBD1379027.1"/>
    <property type="molecule type" value="Genomic_DNA"/>
</dbReference>
<evidence type="ECO:0000313" key="2">
    <source>
        <dbReference type="Proteomes" id="UP000626844"/>
    </source>
</evidence>
<accession>A0A926N7X4</accession>
<sequence length="154" mass="18335">MFPWNKGFPFHKMKIPDQFKDLEPNQVEEYVQDVMKNVFGNQYPFQFPFQGEIQPNSKNDRQSKKYQIECFETSEYIYVKIPLEREKLAGLKIQHTSHQLIIHNYPEEGETEKVSLPSLVKRKGTKTHYKDSLLEIKLIKNEDHYISEVVINDE</sequence>
<evidence type="ECO:0000313" key="1">
    <source>
        <dbReference type="EMBL" id="MBD1379027.1"/>
    </source>
</evidence>
<dbReference type="AlphaFoldDB" id="A0A926N7X4"/>
<reference evidence="1" key="1">
    <citation type="submission" date="2020-09" db="EMBL/GenBank/DDBJ databases">
        <title>A novel bacterium of genus Bacillus, isolated from South China Sea.</title>
        <authorList>
            <person name="Huang H."/>
            <person name="Mo K."/>
            <person name="Hu Y."/>
        </authorList>
    </citation>
    <scope>NUCLEOTIDE SEQUENCE</scope>
    <source>
        <strain evidence="1">IB182487</strain>
    </source>
</reference>
<dbReference type="RefSeq" id="WP_191155281.1">
    <property type="nucleotide sequence ID" value="NZ_JACXAI010000002.1"/>
</dbReference>
<comment type="caution">
    <text evidence="1">The sequence shown here is derived from an EMBL/GenBank/DDBJ whole genome shotgun (WGS) entry which is preliminary data.</text>
</comment>
<organism evidence="1 2">
    <name type="scientific">Metabacillus arenae</name>
    <dbReference type="NCBI Taxonomy" id="2771434"/>
    <lineage>
        <taxon>Bacteria</taxon>
        <taxon>Bacillati</taxon>
        <taxon>Bacillota</taxon>
        <taxon>Bacilli</taxon>
        <taxon>Bacillales</taxon>
        <taxon>Bacillaceae</taxon>
        <taxon>Metabacillus</taxon>
    </lineage>
</organism>
<dbReference type="SUPFAM" id="SSF49764">
    <property type="entry name" value="HSP20-like chaperones"/>
    <property type="match status" value="1"/>
</dbReference>
<protein>
    <submittedName>
        <fullName evidence="1">Spore gernimation protein GerT</fullName>
    </submittedName>
</protein>
<name>A0A926N7X4_9BACI</name>
<gene>
    <name evidence="1" type="ORF">IC621_02185</name>
</gene>
<keyword evidence="2" id="KW-1185">Reference proteome</keyword>
<dbReference type="InterPro" id="IPR008978">
    <property type="entry name" value="HSP20-like_chaperone"/>
</dbReference>